<dbReference type="BioCyc" id="PMAR862515-HMP:GMOO-776-MONOMER"/>
<keyword evidence="3" id="KW-1185">Reference proteome</keyword>
<protein>
    <submittedName>
        <fullName evidence="2">Uncharacterized protein</fullName>
    </submittedName>
</protein>
<accession>E0NRG2</accession>
<dbReference type="HOGENOM" id="CLU_2059243_0_0_10"/>
<organism evidence="2 3">
    <name type="scientific">Hoylesella marshii DSM 16973 = JCM 13450</name>
    <dbReference type="NCBI Taxonomy" id="862515"/>
    <lineage>
        <taxon>Bacteria</taxon>
        <taxon>Pseudomonadati</taxon>
        <taxon>Bacteroidota</taxon>
        <taxon>Bacteroidia</taxon>
        <taxon>Bacteroidales</taxon>
        <taxon>Prevotellaceae</taxon>
        <taxon>Hoylesella</taxon>
    </lineage>
</organism>
<keyword evidence="1" id="KW-0732">Signal</keyword>
<dbReference type="AlphaFoldDB" id="E0NRG2"/>
<proteinExistence type="predicted"/>
<evidence type="ECO:0000313" key="3">
    <source>
        <dbReference type="Proteomes" id="UP000004394"/>
    </source>
</evidence>
<gene>
    <name evidence="2" type="ORF">HMPREF0658_0763</name>
</gene>
<feature type="signal peptide" evidence="1">
    <location>
        <begin position="1"/>
        <end position="20"/>
    </location>
</feature>
<reference evidence="2" key="1">
    <citation type="submission" date="2010-07" db="EMBL/GenBank/DDBJ databases">
        <authorList>
            <person name="Muzny D."/>
            <person name="Qin X."/>
            <person name="Deng J."/>
            <person name="Jiang H."/>
            <person name="Liu Y."/>
            <person name="Qu J."/>
            <person name="Song X.-Z."/>
            <person name="Zhang L."/>
            <person name="Thornton R."/>
            <person name="Coyle M."/>
            <person name="Francisco L."/>
            <person name="Jackson L."/>
            <person name="Javaid M."/>
            <person name="Korchina V."/>
            <person name="Kovar C."/>
            <person name="Mata R."/>
            <person name="Mathew T."/>
            <person name="Ngo R."/>
            <person name="Nguyen L."/>
            <person name="Nguyen N."/>
            <person name="Okwuonu G."/>
            <person name="Ongeri F."/>
            <person name="Pham C."/>
            <person name="Simmons D."/>
            <person name="Wilczek-Boney K."/>
            <person name="Hale W."/>
            <person name="Jakkamsetti A."/>
            <person name="Pham P."/>
            <person name="Ruth R."/>
            <person name="San Lucas F."/>
            <person name="Warren J."/>
            <person name="Zhang J."/>
            <person name="Zhao Z."/>
            <person name="Zhou C."/>
            <person name="Zhu D."/>
            <person name="Lee S."/>
            <person name="Bess C."/>
            <person name="Blankenburg K."/>
            <person name="Forbes L."/>
            <person name="Fu Q."/>
            <person name="Gubbala S."/>
            <person name="Hirani K."/>
            <person name="Jayaseelan J.C."/>
            <person name="Lara F."/>
            <person name="Munidasa M."/>
            <person name="Palculict T."/>
            <person name="Patil S."/>
            <person name="Pu L.-L."/>
            <person name="Saada N."/>
            <person name="Tang L."/>
            <person name="Weissenberger G."/>
            <person name="Zhu Y."/>
            <person name="Hemphill L."/>
            <person name="Shang Y."/>
            <person name="Youmans B."/>
            <person name="Ayvaz T."/>
            <person name="Ross M."/>
            <person name="Santibanez J."/>
            <person name="Aqrawi P."/>
            <person name="Gross S."/>
            <person name="Joshi V."/>
            <person name="Fowler G."/>
            <person name="Nazareth L."/>
            <person name="Reid J."/>
            <person name="Worley K."/>
            <person name="Petrosino J."/>
            <person name="Highlander S."/>
            <person name="Gibbs R."/>
        </authorList>
    </citation>
    <scope>NUCLEOTIDE SEQUENCE [LARGE SCALE GENOMIC DNA]</scope>
    <source>
        <strain evidence="2">DSM 16973</strain>
    </source>
</reference>
<name>E0NRG2_9BACT</name>
<feature type="chain" id="PRO_5003138266" evidence="1">
    <location>
        <begin position="21"/>
        <end position="119"/>
    </location>
</feature>
<sequence>MAFFVCLFLFIVSTSSVCLILDFHPKKDAETKLESRTYTAKVYEAVASRYRRMLRKWTAQTGKIGTKTLKRREPKVGRLGKRLLRIAKACILFLRGRKERLFSLIREPLHTVSKPQVRT</sequence>
<evidence type="ECO:0000313" key="2">
    <source>
        <dbReference type="EMBL" id="EFM02258.1"/>
    </source>
</evidence>
<evidence type="ECO:0000256" key="1">
    <source>
        <dbReference type="SAM" id="SignalP"/>
    </source>
</evidence>
<dbReference type="STRING" id="862515.HMPREF0658_0763"/>
<dbReference type="EMBL" id="AEEI01000026">
    <property type="protein sequence ID" value="EFM02258.1"/>
    <property type="molecule type" value="Genomic_DNA"/>
</dbReference>
<dbReference type="Proteomes" id="UP000004394">
    <property type="component" value="Unassembled WGS sequence"/>
</dbReference>
<comment type="caution">
    <text evidence="2">The sequence shown here is derived from an EMBL/GenBank/DDBJ whole genome shotgun (WGS) entry which is preliminary data.</text>
</comment>